<organism evidence="9 10">
    <name type="scientific">Taxus chinensis</name>
    <name type="common">Chinese yew</name>
    <name type="synonym">Taxus wallichiana var. chinensis</name>
    <dbReference type="NCBI Taxonomy" id="29808"/>
    <lineage>
        <taxon>Eukaryota</taxon>
        <taxon>Viridiplantae</taxon>
        <taxon>Streptophyta</taxon>
        <taxon>Embryophyta</taxon>
        <taxon>Tracheophyta</taxon>
        <taxon>Spermatophyta</taxon>
        <taxon>Pinopsida</taxon>
        <taxon>Pinidae</taxon>
        <taxon>Conifers II</taxon>
        <taxon>Cupressales</taxon>
        <taxon>Taxaceae</taxon>
        <taxon>Taxus</taxon>
    </lineage>
</organism>
<keyword evidence="8" id="KW-0472">Membrane</keyword>
<name>A0AA38C5L2_TAXCH</name>
<comment type="pathway">
    <text evidence="1">Alkaloid biosynthesis; taxol biosynthesis.</text>
</comment>
<dbReference type="Gene3D" id="1.10.630.10">
    <property type="entry name" value="Cytochrome P450"/>
    <property type="match status" value="1"/>
</dbReference>
<evidence type="ECO:0000256" key="4">
    <source>
        <dbReference type="ARBA" id="ARBA00022723"/>
    </source>
</evidence>
<dbReference type="GO" id="GO:0020037">
    <property type="term" value="F:heme binding"/>
    <property type="evidence" value="ECO:0007669"/>
    <property type="project" value="InterPro"/>
</dbReference>
<evidence type="ECO:0008006" key="11">
    <source>
        <dbReference type="Google" id="ProtNLM"/>
    </source>
</evidence>
<comment type="caution">
    <text evidence="9">The sequence shown here is derived from an EMBL/GenBank/DDBJ whole genome shotgun (WGS) entry which is preliminary data.</text>
</comment>
<dbReference type="PANTHER" id="PTHR47944:SF4">
    <property type="entry name" value="OS09G0441700 PROTEIN"/>
    <property type="match status" value="1"/>
</dbReference>
<dbReference type="InterPro" id="IPR002401">
    <property type="entry name" value="Cyt_P450_E_grp-I"/>
</dbReference>
<accession>A0AA38C5L2</accession>
<feature type="non-terminal residue" evidence="9">
    <location>
        <position position="423"/>
    </location>
</feature>
<dbReference type="GO" id="GO:0042617">
    <property type="term" value="P:paclitaxel biosynthetic process"/>
    <property type="evidence" value="ECO:0007669"/>
    <property type="project" value="UniProtKB-KW"/>
</dbReference>
<dbReference type="CDD" id="cd20618">
    <property type="entry name" value="CYP71_clan"/>
    <property type="match status" value="1"/>
</dbReference>
<evidence type="ECO:0000256" key="6">
    <source>
        <dbReference type="ARBA" id="ARBA00023004"/>
    </source>
</evidence>
<keyword evidence="7" id="KW-0876">Taxol biosynthesis</keyword>
<proteinExistence type="inferred from homology"/>
<evidence type="ECO:0000256" key="8">
    <source>
        <dbReference type="SAM" id="Phobius"/>
    </source>
</evidence>
<dbReference type="InterPro" id="IPR001128">
    <property type="entry name" value="Cyt_P450"/>
</dbReference>
<dbReference type="PANTHER" id="PTHR47944">
    <property type="entry name" value="CYTOCHROME P450 98A9"/>
    <property type="match status" value="1"/>
</dbReference>
<protein>
    <recommendedName>
        <fullName evidence="11">Cytochrome P450</fullName>
    </recommendedName>
</protein>
<keyword evidence="4" id="KW-0479">Metal-binding</keyword>
<feature type="transmembrane region" description="Helical" evidence="8">
    <location>
        <begin position="6"/>
        <end position="27"/>
    </location>
</feature>
<evidence type="ECO:0000256" key="3">
    <source>
        <dbReference type="ARBA" id="ARBA00022617"/>
    </source>
</evidence>
<dbReference type="EMBL" id="JAHRHJ020003813">
    <property type="protein sequence ID" value="KAH9290542.1"/>
    <property type="molecule type" value="Genomic_DNA"/>
</dbReference>
<keyword evidence="3" id="KW-0349">Heme</keyword>
<keyword evidence="6" id="KW-0408">Iron</keyword>
<dbReference type="Proteomes" id="UP000824469">
    <property type="component" value="Unassembled WGS sequence"/>
</dbReference>
<dbReference type="OMA" id="RATIPLM"/>
<gene>
    <name evidence="9" type="ORF">KI387_034659</name>
</gene>
<keyword evidence="8" id="KW-0812">Transmembrane</keyword>
<evidence type="ECO:0000313" key="9">
    <source>
        <dbReference type="EMBL" id="KAH9290542.1"/>
    </source>
</evidence>
<evidence type="ECO:0000256" key="5">
    <source>
        <dbReference type="ARBA" id="ARBA00023002"/>
    </source>
</evidence>
<dbReference type="PRINTS" id="PR00385">
    <property type="entry name" value="P450"/>
</dbReference>
<keyword evidence="10" id="KW-1185">Reference proteome</keyword>
<dbReference type="GO" id="GO:0016705">
    <property type="term" value="F:oxidoreductase activity, acting on paired donors, with incorporation or reduction of molecular oxygen"/>
    <property type="evidence" value="ECO:0007669"/>
    <property type="project" value="InterPro"/>
</dbReference>
<dbReference type="AlphaFoldDB" id="A0AA38C5L2"/>
<dbReference type="Pfam" id="PF00067">
    <property type="entry name" value="p450"/>
    <property type="match status" value="1"/>
</dbReference>
<dbReference type="SUPFAM" id="SSF48264">
    <property type="entry name" value="Cytochrome P450"/>
    <property type="match status" value="1"/>
</dbReference>
<reference evidence="9 10" key="1">
    <citation type="journal article" date="2021" name="Nat. Plants">
        <title>The Taxus genome provides insights into paclitaxel biosynthesis.</title>
        <authorList>
            <person name="Xiong X."/>
            <person name="Gou J."/>
            <person name="Liao Q."/>
            <person name="Li Y."/>
            <person name="Zhou Q."/>
            <person name="Bi G."/>
            <person name="Li C."/>
            <person name="Du R."/>
            <person name="Wang X."/>
            <person name="Sun T."/>
            <person name="Guo L."/>
            <person name="Liang H."/>
            <person name="Lu P."/>
            <person name="Wu Y."/>
            <person name="Zhang Z."/>
            <person name="Ro D.K."/>
            <person name="Shang Y."/>
            <person name="Huang S."/>
            <person name="Yan J."/>
        </authorList>
    </citation>
    <scope>NUCLEOTIDE SEQUENCE [LARGE SCALE GENOMIC DNA]</scope>
    <source>
        <strain evidence="9">Ta-2019</strain>
    </source>
</reference>
<dbReference type="InterPro" id="IPR036396">
    <property type="entry name" value="Cyt_P450_sf"/>
</dbReference>
<evidence type="ECO:0000256" key="2">
    <source>
        <dbReference type="ARBA" id="ARBA00010617"/>
    </source>
</evidence>
<dbReference type="GO" id="GO:0005506">
    <property type="term" value="F:iron ion binding"/>
    <property type="evidence" value="ECO:0007669"/>
    <property type="project" value="InterPro"/>
</dbReference>
<feature type="non-terminal residue" evidence="9">
    <location>
        <position position="1"/>
    </location>
</feature>
<evidence type="ECO:0000256" key="1">
    <source>
        <dbReference type="ARBA" id="ARBA00005122"/>
    </source>
</evidence>
<keyword evidence="8" id="KW-1133">Transmembrane helix</keyword>
<dbReference type="PRINTS" id="PR00463">
    <property type="entry name" value="EP450I"/>
</dbReference>
<dbReference type="GO" id="GO:0044550">
    <property type="term" value="P:secondary metabolite biosynthetic process"/>
    <property type="evidence" value="ECO:0007669"/>
    <property type="project" value="UniProtKB-ARBA"/>
</dbReference>
<keyword evidence="5" id="KW-0560">Oxidoreductase</keyword>
<evidence type="ECO:0000256" key="7">
    <source>
        <dbReference type="ARBA" id="ARBA00023059"/>
    </source>
</evidence>
<sequence length="423" mass="47401">LLQTLFGGPATAAALTILVLLGIFYILSGHRNSGRRLPPGPFPWPILGNLHQLGTLPNRNLEQLAKKHGPIMFLKLGSVPAVVVSSSAMAKEFLKTHDLVFASRPESAAGKYIAYNYKDVVLSPYGPYWRQMKKICVVELLNAKRIESFRSLREEEVSLTIRSVWEKSRQCTVAVNLTKTLSSLTQGLMLRILSGNDDRFDSGNANAIKEMMSEVSETVGTFNLGDFLPWMNWLDLQGVQRRMKNVHKDFDQVITKIIEQHQQGRARGTPDGQAKDIIDVLLEMEATDDVSITIENIKAVVLDIFLGGADTTSTTLEWAMSAMVENPEVARKLQEEIESVVGRERAVKESDLPSMEYLQCVVKETMRLYPAVPLLIPHESTEACTVNGYFIPERTRILVNAWAIGRDPTVWDDPLTFRAERFV</sequence>
<evidence type="ECO:0000313" key="10">
    <source>
        <dbReference type="Proteomes" id="UP000824469"/>
    </source>
</evidence>
<dbReference type="GO" id="GO:0004497">
    <property type="term" value="F:monooxygenase activity"/>
    <property type="evidence" value="ECO:0007669"/>
    <property type="project" value="InterPro"/>
</dbReference>
<comment type="similarity">
    <text evidence="2">Belongs to the cytochrome P450 family.</text>
</comment>